<reference evidence="1" key="1">
    <citation type="submission" date="2014-09" db="EMBL/GenBank/DDBJ databases">
        <authorList>
            <person name="Magalhaes I.L.F."/>
            <person name="Oliveira U."/>
            <person name="Santos F.R."/>
            <person name="Vidigal T.H.D.A."/>
            <person name="Brescovit A.D."/>
            <person name="Santos A.J."/>
        </authorList>
    </citation>
    <scope>NUCLEOTIDE SEQUENCE</scope>
    <source>
        <tissue evidence="1">Shoot tissue taken approximately 20 cm above the soil surface</tissue>
    </source>
</reference>
<reference evidence="1" key="2">
    <citation type="journal article" date="2015" name="Data Brief">
        <title>Shoot transcriptome of the giant reed, Arundo donax.</title>
        <authorList>
            <person name="Barrero R.A."/>
            <person name="Guerrero F.D."/>
            <person name="Moolhuijzen P."/>
            <person name="Goolsby J.A."/>
            <person name="Tidwell J."/>
            <person name="Bellgard S.E."/>
            <person name="Bellgard M.I."/>
        </authorList>
    </citation>
    <scope>NUCLEOTIDE SEQUENCE</scope>
    <source>
        <tissue evidence="1">Shoot tissue taken approximately 20 cm above the soil surface</tissue>
    </source>
</reference>
<accession>A0A0A9U8Q7</accession>
<evidence type="ECO:0000313" key="1">
    <source>
        <dbReference type="EMBL" id="JAD17617.1"/>
    </source>
</evidence>
<dbReference type="EMBL" id="GBRH01280278">
    <property type="protein sequence ID" value="JAD17617.1"/>
    <property type="molecule type" value="Transcribed_RNA"/>
</dbReference>
<sequence>MLAFHGFVNRNRGSSPPLKNTCISFCTVNCLKSMERLLFYLFGLRSCN</sequence>
<name>A0A0A9U8Q7_ARUDO</name>
<dbReference type="AlphaFoldDB" id="A0A0A9U8Q7"/>
<proteinExistence type="predicted"/>
<protein>
    <submittedName>
        <fullName evidence="1">Uncharacterized protein</fullName>
    </submittedName>
</protein>
<organism evidence="1">
    <name type="scientific">Arundo donax</name>
    <name type="common">Giant reed</name>
    <name type="synonym">Donax arundinaceus</name>
    <dbReference type="NCBI Taxonomy" id="35708"/>
    <lineage>
        <taxon>Eukaryota</taxon>
        <taxon>Viridiplantae</taxon>
        <taxon>Streptophyta</taxon>
        <taxon>Embryophyta</taxon>
        <taxon>Tracheophyta</taxon>
        <taxon>Spermatophyta</taxon>
        <taxon>Magnoliopsida</taxon>
        <taxon>Liliopsida</taxon>
        <taxon>Poales</taxon>
        <taxon>Poaceae</taxon>
        <taxon>PACMAD clade</taxon>
        <taxon>Arundinoideae</taxon>
        <taxon>Arundineae</taxon>
        <taxon>Arundo</taxon>
    </lineage>
</organism>